<name>A0A091LPM9_9AVES</name>
<proteinExistence type="predicted"/>
<accession>A0A091LPM9</accession>
<protein>
    <submittedName>
        <fullName evidence="1">Uncharacterized protein</fullName>
    </submittedName>
</protein>
<dbReference type="EMBL" id="KK760590">
    <property type="protein sequence ID" value="KFP44776.1"/>
    <property type="molecule type" value="Genomic_DNA"/>
</dbReference>
<feature type="non-terminal residue" evidence="1">
    <location>
        <position position="1"/>
    </location>
</feature>
<evidence type="ECO:0000313" key="2">
    <source>
        <dbReference type="Proteomes" id="UP000053330"/>
    </source>
</evidence>
<evidence type="ECO:0000313" key="1">
    <source>
        <dbReference type="EMBL" id="KFP44776.1"/>
    </source>
</evidence>
<feature type="non-terminal residue" evidence="1">
    <location>
        <position position="86"/>
    </location>
</feature>
<dbReference type="Proteomes" id="UP000053330">
    <property type="component" value="Unassembled WGS sequence"/>
</dbReference>
<sequence length="86" mass="9568">SENNICDTGEKHPNYFRKTTEQVGHTSSLQKEIDMNYSQTCSPHCNSAGPLGKQELPAELQHEDKETNETYLQKRGESAAGVFVPS</sequence>
<organism evidence="1 2">
    <name type="scientific">Chlamydotis macqueenii</name>
    <name type="common">Macqueen's bustard</name>
    <dbReference type="NCBI Taxonomy" id="187382"/>
    <lineage>
        <taxon>Eukaryota</taxon>
        <taxon>Metazoa</taxon>
        <taxon>Chordata</taxon>
        <taxon>Craniata</taxon>
        <taxon>Vertebrata</taxon>
        <taxon>Euteleostomi</taxon>
        <taxon>Archelosauria</taxon>
        <taxon>Archosauria</taxon>
        <taxon>Dinosauria</taxon>
        <taxon>Saurischia</taxon>
        <taxon>Theropoda</taxon>
        <taxon>Coelurosauria</taxon>
        <taxon>Aves</taxon>
        <taxon>Neognathae</taxon>
        <taxon>Neoaves</taxon>
        <taxon>Otidimorphae</taxon>
        <taxon>Otidiformes</taxon>
        <taxon>Otididae</taxon>
        <taxon>Chlamydotis</taxon>
    </lineage>
</organism>
<reference evidence="1 2" key="1">
    <citation type="submission" date="2014-04" db="EMBL/GenBank/DDBJ databases">
        <title>Genome evolution of avian class.</title>
        <authorList>
            <person name="Zhang G."/>
            <person name="Li C."/>
        </authorList>
    </citation>
    <scope>NUCLEOTIDE SEQUENCE [LARGE SCALE GENOMIC DNA]</scope>
    <source>
        <strain evidence="1">BGI_N324</strain>
    </source>
</reference>
<gene>
    <name evidence="1" type="ORF">N324_10573</name>
</gene>
<keyword evidence="2" id="KW-1185">Reference proteome</keyword>
<dbReference type="AlphaFoldDB" id="A0A091LPM9"/>